<name>A0AAN6A7C8_CLODI</name>
<protein>
    <submittedName>
        <fullName evidence="1">Uncharacterized protein</fullName>
    </submittedName>
</protein>
<proteinExistence type="predicted"/>
<gene>
    <name evidence="1" type="ORF">KRM00_003268</name>
</gene>
<sequence length="109" mass="13200">MNIKNLIVDVIKSVDIDDCYYIEASKKTDKYVIYSIYNETDTDIFDDNNQSVTYYIQLNYWFKNSIDEKRYKEIKNKMKEKGFIFDGCKDSKDGNYYGKLFDFKYEEFN</sequence>
<reference evidence="1" key="2">
    <citation type="submission" date="2021-06" db="EMBL/GenBank/DDBJ databases">
        <authorList>
            <consortium name="NCBI Pathogen Detection Project"/>
        </authorList>
    </citation>
    <scope>NUCLEOTIDE SEQUENCE</scope>
    <source>
        <strain evidence="1">HN1000</strain>
    </source>
</reference>
<accession>A0AAN6A7C8</accession>
<comment type="caution">
    <text evidence="1">The sequence shown here is derived from an EMBL/GenBank/DDBJ whole genome shotgun (WGS) entry which is preliminary data.</text>
</comment>
<evidence type="ECO:0000313" key="2">
    <source>
        <dbReference type="Proteomes" id="UP000878956"/>
    </source>
</evidence>
<evidence type="ECO:0000313" key="1">
    <source>
        <dbReference type="EMBL" id="HBH1543736.1"/>
    </source>
</evidence>
<dbReference type="AlphaFoldDB" id="A0AAN6A7C8"/>
<dbReference type="RefSeq" id="WP_021404608.1">
    <property type="nucleotide sequence ID" value="NZ_BINM01000093.1"/>
</dbReference>
<dbReference type="EMBL" id="DAEPXK010000046">
    <property type="protein sequence ID" value="HBH1543736.1"/>
    <property type="molecule type" value="Genomic_DNA"/>
</dbReference>
<dbReference type="Proteomes" id="UP000878956">
    <property type="component" value="Unassembled WGS sequence"/>
</dbReference>
<organism evidence="1 2">
    <name type="scientific">Clostridioides difficile</name>
    <name type="common">Peptoclostridium difficile</name>
    <dbReference type="NCBI Taxonomy" id="1496"/>
    <lineage>
        <taxon>Bacteria</taxon>
        <taxon>Bacillati</taxon>
        <taxon>Bacillota</taxon>
        <taxon>Clostridia</taxon>
        <taxon>Peptostreptococcales</taxon>
        <taxon>Peptostreptococcaceae</taxon>
        <taxon>Clostridioides</taxon>
    </lineage>
</organism>
<reference evidence="1" key="1">
    <citation type="journal article" date="2018" name="Genome Biol.">
        <title>SKESA: strategic k-mer extension for scrupulous assemblies.</title>
        <authorList>
            <person name="Souvorov A."/>
            <person name="Agarwala R."/>
            <person name="Lipman D.J."/>
        </authorList>
    </citation>
    <scope>NUCLEOTIDE SEQUENCE</scope>
    <source>
        <strain evidence="1">HN1000</strain>
    </source>
</reference>